<dbReference type="AlphaFoldDB" id="A0A9C7UNT3"/>
<dbReference type="OrthoDB" id="3355217at2759"/>
<evidence type="ECO:0000313" key="2">
    <source>
        <dbReference type="EMBL" id="GJQ09820.1"/>
    </source>
</evidence>
<evidence type="ECO:0000259" key="1">
    <source>
        <dbReference type="Pfam" id="PF25436"/>
    </source>
</evidence>
<proteinExistence type="predicted"/>
<accession>A0A9C7UNT3</accession>
<organism evidence="2 3">
    <name type="scientific">Galdieria partita</name>
    <dbReference type="NCBI Taxonomy" id="83374"/>
    <lineage>
        <taxon>Eukaryota</taxon>
        <taxon>Rhodophyta</taxon>
        <taxon>Bangiophyceae</taxon>
        <taxon>Galdieriales</taxon>
        <taxon>Galdieriaceae</taxon>
        <taxon>Galdieria</taxon>
    </lineage>
</organism>
<keyword evidence="3" id="KW-1185">Reference proteome</keyword>
<protein>
    <recommendedName>
        <fullName evidence="1">BSD2 cysteine rich domain-containing protein</fullName>
    </recommendedName>
</protein>
<reference evidence="2" key="1">
    <citation type="journal article" date="2022" name="Proc. Natl. Acad. Sci. U.S.A.">
        <title>Life cycle and functional genomics of the unicellular red alga Galdieria for elucidating algal and plant evolution and industrial use.</title>
        <authorList>
            <person name="Hirooka S."/>
            <person name="Itabashi T."/>
            <person name="Ichinose T.M."/>
            <person name="Onuma R."/>
            <person name="Fujiwara T."/>
            <person name="Yamashita S."/>
            <person name="Jong L.W."/>
            <person name="Tomita R."/>
            <person name="Iwane A.H."/>
            <person name="Miyagishima S.Y."/>
        </authorList>
    </citation>
    <scope>NUCLEOTIDE SEQUENCE</scope>
    <source>
        <strain evidence="2">NBRC 102759</strain>
    </source>
</reference>
<name>A0A9C7UNT3_9RHOD</name>
<sequence>MGGGVSTCGIFLYFVQSDSLLARKKQTPWFRNKYKRSSERLSRSVHTRRVHNYVVVLNMKTAESSSLKFKFTQKSGTACKGVPVWLDGNLGVCPICQGTGKVRCFDCNGYGIHPWAVVDERLAGGQPCKLCKGARVVSCPVCAPQSYKSLRASVLGISLSQADSEASVDNVQDEHDDNWVLQPTSL</sequence>
<feature type="domain" description="BSD2 cysteine rich" evidence="1">
    <location>
        <begin position="92"/>
        <end position="143"/>
    </location>
</feature>
<reference evidence="2" key="2">
    <citation type="submission" date="2022-01" db="EMBL/GenBank/DDBJ databases">
        <authorList>
            <person name="Hirooka S."/>
            <person name="Miyagishima S.Y."/>
        </authorList>
    </citation>
    <scope>NUCLEOTIDE SEQUENCE</scope>
    <source>
        <strain evidence="2">NBRC 102759</strain>
    </source>
</reference>
<dbReference type="Pfam" id="PF25436">
    <property type="entry name" value="BSD2_CRD"/>
    <property type="match status" value="1"/>
</dbReference>
<dbReference type="EMBL" id="BQMJ01000011">
    <property type="protein sequence ID" value="GJQ09820.1"/>
    <property type="molecule type" value="Genomic_DNA"/>
</dbReference>
<dbReference type="Proteomes" id="UP001061958">
    <property type="component" value="Unassembled WGS sequence"/>
</dbReference>
<comment type="caution">
    <text evidence="2">The sequence shown here is derived from an EMBL/GenBank/DDBJ whole genome shotgun (WGS) entry which is preliminary data.</text>
</comment>
<evidence type="ECO:0000313" key="3">
    <source>
        <dbReference type="Proteomes" id="UP001061958"/>
    </source>
</evidence>
<gene>
    <name evidence="2" type="ORF">GpartN1_g1611.t1</name>
</gene>
<dbReference type="InterPro" id="IPR057453">
    <property type="entry name" value="BSD2_CRD"/>
</dbReference>